<protein>
    <submittedName>
        <fullName evidence="2">Uncharacterized protein</fullName>
    </submittedName>
</protein>
<organism evidence="2">
    <name type="scientific">Rhizophora mucronata</name>
    <name type="common">Asiatic mangrove</name>
    <dbReference type="NCBI Taxonomy" id="61149"/>
    <lineage>
        <taxon>Eukaryota</taxon>
        <taxon>Viridiplantae</taxon>
        <taxon>Streptophyta</taxon>
        <taxon>Embryophyta</taxon>
        <taxon>Tracheophyta</taxon>
        <taxon>Spermatophyta</taxon>
        <taxon>Magnoliopsida</taxon>
        <taxon>eudicotyledons</taxon>
        <taxon>Gunneridae</taxon>
        <taxon>Pentapetalae</taxon>
        <taxon>rosids</taxon>
        <taxon>fabids</taxon>
        <taxon>Malpighiales</taxon>
        <taxon>Rhizophoraceae</taxon>
        <taxon>Rhizophora</taxon>
    </lineage>
</organism>
<proteinExistence type="predicted"/>
<keyword evidence="1" id="KW-0472">Membrane</keyword>
<sequence length="56" mass="6583">MVAKVLKVEFFFINLSLWVLKFIIMALKCSVKNFLSYIESGMEDNSFFIALFRLVQ</sequence>
<accession>A0A2P2R165</accession>
<dbReference type="AlphaFoldDB" id="A0A2P2R165"/>
<evidence type="ECO:0000256" key="1">
    <source>
        <dbReference type="SAM" id="Phobius"/>
    </source>
</evidence>
<feature type="transmembrane region" description="Helical" evidence="1">
    <location>
        <begin position="6"/>
        <end position="27"/>
    </location>
</feature>
<dbReference type="EMBL" id="GGEC01092511">
    <property type="protein sequence ID" value="MBX72995.1"/>
    <property type="molecule type" value="Transcribed_RNA"/>
</dbReference>
<name>A0A2P2R165_RHIMU</name>
<keyword evidence="1" id="KW-1133">Transmembrane helix</keyword>
<evidence type="ECO:0000313" key="2">
    <source>
        <dbReference type="EMBL" id="MBX72995.1"/>
    </source>
</evidence>
<keyword evidence="1" id="KW-0812">Transmembrane</keyword>
<reference evidence="2" key="1">
    <citation type="submission" date="2018-02" db="EMBL/GenBank/DDBJ databases">
        <title>Rhizophora mucronata_Transcriptome.</title>
        <authorList>
            <person name="Meera S.P."/>
            <person name="Sreeshan A."/>
            <person name="Augustine A."/>
        </authorList>
    </citation>
    <scope>NUCLEOTIDE SEQUENCE</scope>
    <source>
        <tissue evidence="2">Leaf</tissue>
    </source>
</reference>